<evidence type="ECO:0000313" key="2">
    <source>
        <dbReference type="EMBL" id="GJN90632.1"/>
    </source>
</evidence>
<feature type="compositionally biased region" description="Basic and acidic residues" evidence="1">
    <location>
        <begin position="269"/>
        <end position="279"/>
    </location>
</feature>
<comment type="caution">
    <text evidence="2">The sequence shown here is derived from an EMBL/GenBank/DDBJ whole genome shotgun (WGS) entry which is preliminary data.</text>
</comment>
<name>A0AAV5GMC8_9BASI</name>
<evidence type="ECO:0000313" key="3">
    <source>
        <dbReference type="Proteomes" id="UP001342314"/>
    </source>
</evidence>
<dbReference type="AlphaFoldDB" id="A0AAV5GMC8"/>
<dbReference type="EMBL" id="BQKY01000007">
    <property type="protein sequence ID" value="GJN90632.1"/>
    <property type="molecule type" value="Genomic_DNA"/>
</dbReference>
<feature type="region of interest" description="Disordered" evidence="1">
    <location>
        <begin position="266"/>
        <end position="291"/>
    </location>
</feature>
<proteinExistence type="predicted"/>
<reference evidence="2 3" key="1">
    <citation type="submission" date="2021-12" db="EMBL/GenBank/DDBJ databases">
        <title>High titer production of polyol ester of fatty acids by Rhodotorula paludigena BS15 towards product separation-free biomass refinery.</title>
        <authorList>
            <person name="Mano J."/>
            <person name="Ono H."/>
            <person name="Tanaka T."/>
            <person name="Naito K."/>
            <person name="Sushida H."/>
            <person name="Ike M."/>
            <person name="Tokuyasu K."/>
            <person name="Kitaoka M."/>
        </authorList>
    </citation>
    <scope>NUCLEOTIDE SEQUENCE [LARGE SCALE GENOMIC DNA]</scope>
    <source>
        <strain evidence="2 3">BS15</strain>
    </source>
</reference>
<organism evidence="2 3">
    <name type="scientific">Rhodotorula paludigena</name>
    <dbReference type="NCBI Taxonomy" id="86838"/>
    <lineage>
        <taxon>Eukaryota</taxon>
        <taxon>Fungi</taxon>
        <taxon>Dikarya</taxon>
        <taxon>Basidiomycota</taxon>
        <taxon>Pucciniomycotina</taxon>
        <taxon>Microbotryomycetes</taxon>
        <taxon>Sporidiobolales</taxon>
        <taxon>Sporidiobolaceae</taxon>
        <taxon>Rhodotorula</taxon>
    </lineage>
</organism>
<sequence length="443" mass="48531">MVGKKSSAAQKKAEAALVSSPSALPVGKEHLGTWRILLQSWHYDPNASVTARDLEVELRRSAEGTAAVQDLERDADGKDTSFPFVFTNRRWLLVAGVEQLGWWGETDASVVCPRVNTAMGGRQKLEYVLRLAPNRAVETESLPFLATPTNVIYLEAALRKWNRNVPGFDKAGAKKTLKAANRRWKMFDRLVGDAGTLSGRLTKPRPALFLLEPTLQSYIAVDLLTEAKFGRDVRSEKRFIERLRDFYRTSHEYGVECERATARQGTHGMDIDGLDKDKRDDEDDEDDEDEVDPPQLVICQSVFRVSFLSAAALGSLLQQIISETGCALVKNKDGGISNEQGFFAVGVAFDERGSAGKLNTTPTDQLALLSFAELRAVAKAAKREKTSMPSKKGLQDAGIAPDQLDFVHNYVVAMGEPTTDSVANGFVSVGRGGRLPGWEVAGA</sequence>
<gene>
    <name evidence="2" type="ORF">Rhopal_003644-T1</name>
</gene>
<protein>
    <submittedName>
        <fullName evidence="2">Uncharacterized protein</fullName>
    </submittedName>
</protein>
<feature type="compositionally biased region" description="Acidic residues" evidence="1">
    <location>
        <begin position="280"/>
        <end position="291"/>
    </location>
</feature>
<keyword evidence="3" id="KW-1185">Reference proteome</keyword>
<dbReference type="Proteomes" id="UP001342314">
    <property type="component" value="Unassembled WGS sequence"/>
</dbReference>
<accession>A0AAV5GMC8</accession>
<evidence type="ECO:0000256" key="1">
    <source>
        <dbReference type="SAM" id="MobiDB-lite"/>
    </source>
</evidence>